<evidence type="ECO:0000256" key="10">
    <source>
        <dbReference type="RuleBase" id="RU365068"/>
    </source>
</evidence>
<feature type="region of interest" description="Disordered" evidence="11">
    <location>
        <begin position="759"/>
        <end position="814"/>
    </location>
</feature>
<dbReference type="SMART" id="SM01178">
    <property type="entry name" value="DUF4217"/>
    <property type="match status" value="1"/>
</dbReference>
<feature type="compositionally biased region" description="Polar residues" evidence="11">
    <location>
        <begin position="139"/>
        <end position="158"/>
    </location>
</feature>
<keyword evidence="3" id="KW-0698">rRNA processing</keyword>
<feature type="compositionally biased region" description="Basic and acidic residues" evidence="11">
    <location>
        <begin position="54"/>
        <end position="73"/>
    </location>
</feature>
<dbReference type="GO" id="GO:0005730">
    <property type="term" value="C:nucleolus"/>
    <property type="evidence" value="ECO:0007669"/>
    <property type="project" value="UniProtKB-SubCell"/>
</dbReference>
<evidence type="ECO:0000256" key="1">
    <source>
        <dbReference type="ARBA" id="ARBA00004604"/>
    </source>
</evidence>
<dbReference type="AlphaFoldDB" id="A0A163IU56"/>
<evidence type="ECO:0000256" key="6">
    <source>
        <dbReference type="ARBA" id="ARBA00022806"/>
    </source>
</evidence>
<keyword evidence="4 10" id="KW-0547">Nucleotide-binding</keyword>
<feature type="compositionally biased region" description="Basic and acidic residues" evidence="11">
    <location>
        <begin position="504"/>
        <end position="513"/>
    </location>
</feature>
<sequence length="838" mass="92114">MADDGMLLNFSIPESGIIAKPSIKGGSWRSRLTAKKAAQNWHTKATARLNGEVVPKKVQEGKATHVNRTELGPRTRRVSKSPEPAHNTERPVKRARVSGDFRPRDSERTAPTDFRPQATTSAPKPSQARQDAPKKGSKQIISSLFTYNPTSTTKTQPPERSAQDDAPPVEPSNAPLSSELDTFTSLGISPTLAAHMLNKMAMKAPTAIQKAAITQLVKDDSDAFIQAETGSGKTLAYLLPIVQRLMELSANMKKRKEAADEAVQRSSGLFAIILAPTRELSKQIALVLEKLLGCAHWLVATTVIGGEKKKSEKARLRKGINILVATPGRLVDHLEHTEVLDVSNVRWLVLDEGDRMMELGFEQDMQKIIGQLNLRMRAHKEGRSAIPGLPDKRTTVLCSATMKMDVERLGQISLKDAVHIKADPADRDENAVEERDDQGFYAPAQLKQSYAVVAPKLRLVSLLAYLKRTFARKGSVMKAIVFISCADSVDFHFDLLASSLEGDKPDSTKKVAADEDDDATDKKESEKEKKKAIAQSDPTKLVVTHAESPILSSKTHTVTAYRLHGSLQQSLRTSTLAHFTKNNEASVLIATDVASRGLDLPNVDLVVEFDPAFARSDHLHRIGRTARAGRDGRACVFLQPGCEEGYVEILKSDRKDNEAGVHLIRQDADDILNKGLVTTGIIEKGAYMEKATDLQLAVERWALADPKRLEAARRAYQSHIRAYATHVADERVYFDIKSLHLGHLAKAFALRERPSGMKVPGLRTGAGREDKRPAKVRGAPKVDGASRKADKVQPKKGIQDLDLPLGADEEESAKMRKAVRAREKFMRHAGMASEFNLG</sequence>
<feature type="compositionally biased region" description="Basic and acidic residues" evidence="11">
    <location>
        <begin position="784"/>
        <end position="799"/>
    </location>
</feature>
<evidence type="ECO:0000313" key="12">
    <source>
        <dbReference type="EMBL" id="KZM25948.1"/>
    </source>
</evidence>
<dbReference type="SUPFAM" id="SSF52540">
    <property type="entry name" value="P-loop containing nucleoside triphosphate hydrolases"/>
    <property type="match status" value="2"/>
</dbReference>
<dbReference type="GO" id="GO:0000464">
    <property type="term" value="P:endonucleolytic cleavage in ITS1 upstream of 5.8S rRNA from tricistronic rRNA transcript (SSU-rRNA, 5.8S rRNA, LSU-rRNA)"/>
    <property type="evidence" value="ECO:0007669"/>
    <property type="project" value="EnsemblFungi"/>
</dbReference>
<evidence type="ECO:0000256" key="8">
    <source>
        <dbReference type="ARBA" id="ARBA00022884"/>
    </source>
</evidence>
<dbReference type="InterPro" id="IPR011545">
    <property type="entry name" value="DEAD/DEAH_box_helicase_dom"/>
</dbReference>
<dbReference type="InterPro" id="IPR027417">
    <property type="entry name" value="P-loop_NTPase"/>
</dbReference>
<comment type="caution">
    <text evidence="12">The sequence shown here is derived from an EMBL/GenBank/DDBJ whole genome shotgun (WGS) entry which is preliminary data.</text>
</comment>
<dbReference type="EMBL" id="JYNV01000119">
    <property type="protein sequence ID" value="KZM25948.1"/>
    <property type="molecule type" value="Genomic_DNA"/>
</dbReference>
<dbReference type="Pfam" id="PF00271">
    <property type="entry name" value="Helicase_C"/>
    <property type="match status" value="1"/>
</dbReference>
<feature type="region of interest" description="Disordered" evidence="11">
    <location>
        <begin position="37"/>
        <end position="180"/>
    </location>
</feature>
<organism evidence="12 13">
    <name type="scientific">Didymella rabiei</name>
    <name type="common">Chickpea ascochyta blight fungus</name>
    <name type="synonym">Mycosphaerella rabiei</name>
    <dbReference type="NCBI Taxonomy" id="5454"/>
    <lineage>
        <taxon>Eukaryota</taxon>
        <taxon>Fungi</taxon>
        <taxon>Dikarya</taxon>
        <taxon>Ascomycota</taxon>
        <taxon>Pezizomycotina</taxon>
        <taxon>Dothideomycetes</taxon>
        <taxon>Pleosporomycetidae</taxon>
        <taxon>Pleosporales</taxon>
        <taxon>Pleosporineae</taxon>
        <taxon>Didymellaceae</taxon>
        <taxon>Ascochyta</taxon>
    </lineage>
</organism>
<gene>
    <name evidence="12" type="ORF">ST47_g2958</name>
</gene>
<dbReference type="GO" id="GO:0003723">
    <property type="term" value="F:RNA binding"/>
    <property type="evidence" value="ECO:0007669"/>
    <property type="project" value="UniProtKB-UniRule"/>
</dbReference>
<dbReference type="InterPro" id="IPR014001">
    <property type="entry name" value="Helicase_ATP-bd"/>
</dbReference>
<proteinExistence type="inferred from homology"/>
<keyword evidence="8 10" id="KW-0694">RNA-binding</keyword>
<comment type="function">
    <text evidence="10">RNA helicase.</text>
</comment>
<comment type="subcellular location">
    <subcellularLocation>
        <location evidence="1">Nucleus</location>
        <location evidence="1">Nucleolus</location>
    </subcellularLocation>
</comment>
<evidence type="ECO:0000256" key="2">
    <source>
        <dbReference type="ARBA" id="ARBA00022517"/>
    </source>
</evidence>
<keyword evidence="13" id="KW-1185">Reference proteome</keyword>
<dbReference type="GO" id="GO:0003724">
    <property type="term" value="F:RNA helicase activity"/>
    <property type="evidence" value="ECO:0007669"/>
    <property type="project" value="UniProtKB-EC"/>
</dbReference>
<feature type="compositionally biased region" description="Basic and acidic residues" evidence="11">
    <location>
        <begin position="86"/>
        <end position="110"/>
    </location>
</feature>
<dbReference type="EC" id="3.6.4.13" evidence="10"/>
<keyword evidence="5 10" id="KW-0378">Hydrolase</keyword>
<dbReference type="Pfam" id="PF13959">
    <property type="entry name" value="CTE_SPB4"/>
    <property type="match status" value="1"/>
</dbReference>
<protein>
    <recommendedName>
        <fullName evidence="10">ATP-dependent RNA helicase</fullName>
        <ecNumber evidence="10">3.6.4.13</ecNumber>
    </recommendedName>
</protein>
<dbReference type="STRING" id="5454.A0A163IU56"/>
<dbReference type="GO" id="GO:0016787">
    <property type="term" value="F:hydrolase activity"/>
    <property type="evidence" value="ECO:0007669"/>
    <property type="project" value="UniProtKB-KW"/>
</dbReference>
<reference evidence="12 13" key="1">
    <citation type="journal article" date="2016" name="Sci. Rep.">
        <title>Draft genome sequencing and secretome analysis of fungal phytopathogen Ascochyta rabiei provides insight into the necrotrophic effector repertoire.</title>
        <authorList>
            <person name="Verma S."/>
            <person name="Gazara R.K."/>
            <person name="Nizam S."/>
            <person name="Parween S."/>
            <person name="Chattopadhyay D."/>
            <person name="Verma P.K."/>
        </authorList>
    </citation>
    <scope>NUCLEOTIDE SEQUENCE [LARGE SCALE GENOMIC DNA]</scope>
    <source>
        <strain evidence="12 13">ArDII</strain>
    </source>
</reference>
<evidence type="ECO:0000256" key="4">
    <source>
        <dbReference type="ARBA" id="ARBA00022741"/>
    </source>
</evidence>
<dbReference type="Proteomes" id="UP000076837">
    <property type="component" value="Unassembled WGS sequence"/>
</dbReference>
<dbReference type="Pfam" id="PF00270">
    <property type="entry name" value="DEAD"/>
    <property type="match status" value="1"/>
</dbReference>
<feature type="compositionally biased region" description="Basic and acidic residues" evidence="11">
    <location>
        <begin position="520"/>
        <end position="531"/>
    </location>
</feature>
<accession>A0A163IU56</accession>
<evidence type="ECO:0000256" key="9">
    <source>
        <dbReference type="ARBA" id="ARBA00023242"/>
    </source>
</evidence>
<evidence type="ECO:0000256" key="11">
    <source>
        <dbReference type="SAM" id="MobiDB-lite"/>
    </source>
</evidence>
<name>A0A163IU56_DIDRA</name>
<feature type="compositionally biased region" description="Polar residues" evidence="11">
    <location>
        <begin position="117"/>
        <end position="129"/>
    </location>
</feature>
<dbReference type="Gene3D" id="3.40.50.300">
    <property type="entry name" value="P-loop containing nucleotide triphosphate hydrolases"/>
    <property type="match status" value="2"/>
</dbReference>
<dbReference type="SMART" id="SM00490">
    <property type="entry name" value="HELICc"/>
    <property type="match status" value="1"/>
</dbReference>
<evidence type="ECO:0000256" key="7">
    <source>
        <dbReference type="ARBA" id="ARBA00022840"/>
    </source>
</evidence>
<dbReference type="PROSITE" id="PS51194">
    <property type="entry name" value="HELICASE_CTER"/>
    <property type="match status" value="1"/>
</dbReference>
<dbReference type="CDD" id="cd17949">
    <property type="entry name" value="DEADc_DDX31"/>
    <property type="match status" value="1"/>
</dbReference>
<evidence type="ECO:0000313" key="13">
    <source>
        <dbReference type="Proteomes" id="UP000076837"/>
    </source>
</evidence>
<comment type="similarity">
    <text evidence="10">Belongs to the DEAD box helicase family.</text>
</comment>
<dbReference type="SMART" id="SM00487">
    <property type="entry name" value="DEXDc"/>
    <property type="match status" value="1"/>
</dbReference>
<dbReference type="CDD" id="cd18787">
    <property type="entry name" value="SF2_C_DEAD"/>
    <property type="match status" value="1"/>
</dbReference>
<evidence type="ECO:0000256" key="3">
    <source>
        <dbReference type="ARBA" id="ARBA00022552"/>
    </source>
</evidence>
<keyword evidence="2" id="KW-0690">Ribosome biogenesis</keyword>
<dbReference type="PROSITE" id="PS51192">
    <property type="entry name" value="HELICASE_ATP_BIND_1"/>
    <property type="match status" value="1"/>
</dbReference>
<dbReference type="OrthoDB" id="422663at2759"/>
<dbReference type="InterPro" id="IPR001650">
    <property type="entry name" value="Helicase_C-like"/>
</dbReference>
<dbReference type="GO" id="GO:0005524">
    <property type="term" value="F:ATP binding"/>
    <property type="evidence" value="ECO:0007669"/>
    <property type="project" value="UniProtKB-UniRule"/>
</dbReference>
<comment type="domain">
    <text evidence="10">The Q motif is unique to and characteristic of the DEAD box family of RNA helicases and controls ATP binding and hydrolysis.</text>
</comment>
<dbReference type="InterPro" id="IPR025313">
    <property type="entry name" value="SPB4-like_CTE"/>
</dbReference>
<dbReference type="PANTHER" id="PTHR24031">
    <property type="entry name" value="RNA HELICASE"/>
    <property type="match status" value="1"/>
</dbReference>
<keyword evidence="7 10" id="KW-0067">ATP-binding</keyword>
<comment type="catalytic activity">
    <reaction evidence="10">
        <text>ATP + H2O = ADP + phosphate + H(+)</text>
        <dbReference type="Rhea" id="RHEA:13065"/>
        <dbReference type="ChEBI" id="CHEBI:15377"/>
        <dbReference type="ChEBI" id="CHEBI:15378"/>
        <dbReference type="ChEBI" id="CHEBI:30616"/>
        <dbReference type="ChEBI" id="CHEBI:43474"/>
        <dbReference type="ChEBI" id="CHEBI:456216"/>
        <dbReference type="EC" id="3.6.4.13"/>
    </reaction>
</comment>
<feature type="region of interest" description="Disordered" evidence="11">
    <location>
        <begin position="504"/>
        <end position="536"/>
    </location>
</feature>
<keyword evidence="6 10" id="KW-0347">Helicase</keyword>
<evidence type="ECO:0000256" key="5">
    <source>
        <dbReference type="ARBA" id="ARBA00022801"/>
    </source>
</evidence>
<keyword evidence="9" id="KW-0539">Nucleus</keyword>